<feature type="compositionally biased region" description="Low complexity" evidence="3">
    <location>
        <begin position="32"/>
        <end position="48"/>
    </location>
</feature>
<comment type="similarity">
    <text evidence="2">Belongs to the major facilitator superfamily. Monocarboxylate porter (TC 2.A.1.13) family.</text>
</comment>
<dbReference type="InterPro" id="IPR020846">
    <property type="entry name" value="MFS_dom"/>
</dbReference>
<dbReference type="Proteomes" id="UP000078113">
    <property type="component" value="Unassembled WGS sequence"/>
</dbReference>
<feature type="transmembrane region" description="Helical" evidence="4">
    <location>
        <begin position="200"/>
        <end position="220"/>
    </location>
</feature>
<feature type="transmembrane region" description="Helical" evidence="4">
    <location>
        <begin position="475"/>
        <end position="498"/>
    </location>
</feature>
<feature type="transmembrane region" description="Helical" evidence="4">
    <location>
        <begin position="518"/>
        <end position="539"/>
    </location>
</feature>
<organism evidence="6 7">
    <name type="scientific">Tilletia walkeri</name>
    <dbReference type="NCBI Taxonomy" id="117179"/>
    <lineage>
        <taxon>Eukaryota</taxon>
        <taxon>Fungi</taxon>
        <taxon>Dikarya</taxon>
        <taxon>Basidiomycota</taxon>
        <taxon>Ustilaginomycotina</taxon>
        <taxon>Exobasidiomycetes</taxon>
        <taxon>Tilletiales</taxon>
        <taxon>Tilletiaceae</taxon>
        <taxon>Tilletia</taxon>
    </lineage>
</organism>
<proteinExistence type="inferred from homology"/>
<keyword evidence="4" id="KW-0812">Transmembrane</keyword>
<feature type="transmembrane region" description="Helical" evidence="4">
    <location>
        <begin position="412"/>
        <end position="432"/>
    </location>
</feature>
<feature type="transmembrane region" description="Helical" evidence="4">
    <location>
        <begin position="438"/>
        <end position="463"/>
    </location>
</feature>
<feature type="transmembrane region" description="Helical" evidence="4">
    <location>
        <begin position="127"/>
        <end position="153"/>
    </location>
</feature>
<evidence type="ECO:0000259" key="5">
    <source>
        <dbReference type="PROSITE" id="PS50850"/>
    </source>
</evidence>
<dbReference type="Pfam" id="PF07690">
    <property type="entry name" value="MFS_1"/>
    <property type="match status" value="1"/>
</dbReference>
<feature type="transmembrane region" description="Helical" evidence="4">
    <location>
        <begin position="385"/>
        <end position="405"/>
    </location>
</feature>
<feature type="transmembrane region" description="Helical" evidence="4">
    <location>
        <begin position="165"/>
        <end position="188"/>
    </location>
</feature>
<feature type="transmembrane region" description="Helical" evidence="4">
    <location>
        <begin position="294"/>
        <end position="312"/>
    </location>
</feature>
<dbReference type="GO" id="GO:0016020">
    <property type="term" value="C:membrane"/>
    <property type="evidence" value="ECO:0007669"/>
    <property type="project" value="UniProtKB-SubCell"/>
</dbReference>
<evidence type="ECO:0000256" key="2">
    <source>
        <dbReference type="ARBA" id="ARBA00006727"/>
    </source>
</evidence>
<dbReference type="EMBL" id="LWDG02000792">
    <property type="protein sequence ID" value="KAE8262442.1"/>
    <property type="molecule type" value="Genomic_DNA"/>
</dbReference>
<sequence>MTPANIAIPPAIPIPLQPIHSRQNLARAEPRPLSGPTSPGSSPLTPKSGFFHFDVDERQYFSGGRGVAADEAQIGAAGTPGTGTGASSGVVSRSQCMSRLLSDVGVGRAGEVLASDLPPTDRGKGAYLFLIAAMLTELSFFGVAFSFGTFLSFHQNVPSSPFHNVSASALSATGSVLTGLAYAMPWFLRSLLLAKPHWSRPALLAAIIINFVSVMGASGLPANSAVGLIVLQGIFPGIAGGAAFTPCIVWLPEWFDARRGMATGLVYLGASIGGTIFPLAFYELLQKVGFRNTLRIQAVIQLAAGAVIYAFLRPRIPIRAPTQDERDRKGGLRAFLPGTPRALLNPLGLSLCLGHMFQTSAWAAVSLYISTLCGDIGLSESVSNGVLAAFNASALVGLFGAGILADKIPFETLMIFSAGGCAIFAYLLLGFADSLGVVMAFVLLFGVTGSGFATAVTPASRILCATAGSPADFSLIALSLILARGVGVTIGPLIASALYRPDLAGDRALWGGHGLRDLVLFVGSSMLSVAAIAGTTIWLRSKR</sequence>
<comment type="subcellular location">
    <subcellularLocation>
        <location evidence="1">Membrane</location>
        <topology evidence="1">Multi-pass membrane protein</topology>
    </subcellularLocation>
</comment>
<keyword evidence="4" id="KW-0472">Membrane</keyword>
<accession>A0A8X7N0Q6</accession>
<feature type="transmembrane region" description="Helical" evidence="4">
    <location>
        <begin position="226"/>
        <end position="252"/>
    </location>
</feature>
<dbReference type="SUPFAM" id="SSF103473">
    <property type="entry name" value="MFS general substrate transporter"/>
    <property type="match status" value="1"/>
</dbReference>
<keyword evidence="4" id="KW-1133">Transmembrane helix</keyword>
<gene>
    <name evidence="6" type="ORF">A4X09_0g7464</name>
</gene>
<name>A0A8X7N0Q6_9BASI</name>
<protein>
    <recommendedName>
        <fullName evidence="5">Major facilitator superfamily (MFS) profile domain-containing protein</fullName>
    </recommendedName>
</protein>
<dbReference type="AlphaFoldDB" id="A0A8X7N0Q6"/>
<evidence type="ECO:0000256" key="3">
    <source>
        <dbReference type="SAM" id="MobiDB-lite"/>
    </source>
</evidence>
<dbReference type="InterPro" id="IPR011701">
    <property type="entry name" value="MFS"/>
</dbReference>
<dbReference type="InterPro" id="IPR036259">
    <property type="entry name" value="MFS_trans_sf"/>
</dbReference>
<dbReference type="Gene3D" id="1.20.1250.20">
    <property type="entry name" value="MFS general substrate transporter like domains"/>
    <property type="match status" value="2"/>
</dbReference>
<evidence type="ECO:0000313" key="7">
    <source>
        <dbReference type="Proteomes" id="UP000078113"/>
    </source>
</evidence>
<reference evidence="6" key="1">
    <citation type="submission" date="2016-04" db="EMBL/GenBank/DDBJ databases">
        <authorList>
            <person name="Nguyen H.D."/>
            <person name="Samba Siva P."/>
            <person name="Cullis J."/>
            <person name="Levesque C.A."/>
            <person name="Hambleton S."/>
        </authorList>
    </citation>
    <scope>NUCLEOTIDE SEQUENCE</scope>
    <source>
        <strain evidence="6">DAOMC 236422</strain>
    </source>
</reference>
<dbReference type="GO" id="GO:0022857">
    <property type="term" value="F:transmembrane transporter activity"/>
    <property type="evidence" value="ECO:0007669"/>
    <property type="project" value="InterPro"/>
</dbReference>
<comment type="caution">
    <text evidence="6">The sequence shown here is derived from an EMBL/GenBank/DDBJ whole genome shotgun (WGS) entry which is preliminary data.</text>
</comment>
<feature type="domain" description="Major facilitator superfamily (MFS) profile" evidence="5">
    <location>
        <begin position="347"/>
        <end position="543"/>
    </location>
</feature>
<keyword evidence="7" id="KW-1185">Reference proteome</keyword>
<dbReference type="PANTHER" id="PTHR11360:SF287">
    <property type="entry name" value="MFS MONOCARBOXYLATE TRANSPORTER"/>
    <property type="match status" value="1"/>
</dbReference>
<evidence type="ECO:0000313" key="6">
    <source>
        <dbReference type="EMBL" id="KAE8262442.1"/>
    </source>
</evidence>
<evidence type="ECO:0000256" key="4">
    <source>
        <dbReference type="SAM" id="Phobius"/>
    </source>
</evidence>
<dbReference type="PANTHER" id="PTHR11360">
    <property type="entry name" value="MONOCARBOXYLATE TRANSPORTER"/>
    <property type="match status" value="1"/>
</dbReference>
<dbReference type="InterPro" id="IPR050327">
    <property type="entry name" value="Proton-linked_MCT"/>
</dbReference>
<reference evidence="6" key="2">
    <citation type="journal article" date="2019" name="IMA Fungus">
        <title>Genome sequencing and comparison of five Tilletia species to identify candidate genes for the detection of regulated species infecting wheat.</title>
        <authorList>
            <person name="Nguyen H.D.T."/>
            <person name="Sultana T."/>
            <person name="Kesanakurti P."/>
            <person name="Hambleton S."/>
        </authorList>
    </citation>
    <scope>NUCLEOTIDE SEQUENCE</scope>
    <source>
        <strain evidence="6">DAOMC 236422</strain>
    </source>
</reference>
<feature type="transmembrane region" description="Helical" evidence="4">
    <location>
        <begin position="264"/>
        <end position="282"/>
    </location>
</feature>
<dbReference type="PROSITE" id="PS50850">
    <property type="entry name" value="MFS"/>
    <property type="match status" value="1"/>
</dbReference>
<feature type="region of interest" description="Disordered" evidence="3">
    <location>
        <begin position="28"/>
        <end position="48"/>
    </location>
</feature>
<evidence type="ECO:0000256" key="1">
    <source>
        <dbReference type="ARBA" id="ARBA00004141"/>
    </source>
</evidence>